<evidence type="ECO:0000259" key="2">
    <source>
        <dbReference type="PROSITE" id="PS50234"/>
    </source>
</evidence>
<dbReference type="RefSeq" id="WP_070529947.1">
    <property type="nucleotide sequence ID" value="NZ_JAMFTR010000013.1"/>
</dbReference>
<dbReference type="Pfam" id="PF00092">
    <property type="entry name" value="VWA"/>
    <property type="match status" value="1"/>
</dbReference>
<organism evidence="3 4">
    <name type="scientific">Corynebacterium intestinale</name>
    <dbReference type="NCBI Taxonomy" id="2943492"/>
    <lineage>
        <taxon>Bacteria</taxon>
        <taxon>Bacillati</taxon>
        <taxon>Actinomycetota</taxon>
        <taxon>Actinomycetes</taxon>
        <taxon>Mycobacteriales</taxon>
        <taxon>Corynebacteriaceae</taxon>
        <taxon>Corynebacterium</taxon>
    </lineage>
</organism>
<proteinExistence type="predicted"/>
<name>A0ABT0TCP4_9CORY</name>
<dbReference type="InterPro" id="IPR036465">
    <property type="entry name" value="vWFA_dom_sf"/>
</dbReference>
<gene>
    <name evidence="3" type="ORF">M5J06_11705</name>
</gene>
<reference evidence="3 4" key="1">
    <citation type="submission" date="2022-05" db="EMBL/GenBank/DDBJ databases">
        <title>Corynebacterium sp. B5-R-101 sp. nov., isolated from human feces.</title>
        <authorList>
            <person name="Shamsuzzaman M."/>
            <person name="Dahal R.H."/>
        </authorList>
    </citation>
    <scope>NUCLEOTIDE SEQUENCE [LARGE SCALE GENOMIC DNA]</scope>
    <source>
        <strain evidence="3 4">B5-R-101</strain>
    </source>
</reference>
<evidence type="ECO:0000256" key="1">
    <source>
        <dbReference type="SAM" id="SignalP"/>
    </source>
</evidence>
<dbReference type="SUPFAM" id="SSF53300">
    <property type="entry name" value="vWA-like"/>
    <property type="match status" value="1"/>
</dbReference>
<protein>
    <submittedName>
        <fullName evidence="3">Substrate-binding and VWA domain-containing protein</fullName>
    </submittedName>
</protein>
<feature type="domain" description="VWFA" evidence="2">
    <location>
        <begin position="333"/>
        <end position="522"/>
    </location>
</feature>
<dbReference type="PROSITE" id="PS51257">
    <property type="entry name" value="PROKAR_LIPOPROTEIN"/>
    <property type="match status" value="1"/>
</dbReference>
<feature type="chain" id="PRO_5045169729" evidence="1">
    <location>
        <begin position="22"/>
        <end position="522"/>
    </location>
</feature>
<keyword evidence="4" id="KW-1185">Reference proteome</keyword>
<dbReference type="Proteomes" id="UP001203579">
    <property type="component" value="Unassembled WGS sequence"/>
</dbReference>
<evidence type="ECO:0000313" key="3">
    <source>
        <dbReference type="EMBL" id="MCL8494775.1"/>
    </source>
</evidence>
<dbReference type="EMBL" id="JAMKFF010000013">
    <property type="protein sequence ID" value="MCL8494775.1"/>
    <property type="molecule type" value="Genomic_DNA"/>
</dbReference>
<comment type="caution">
    <text evidence="3">The sequence shown here is derived from an EMBL/GenBank/DDBJ whole genome shotgun (WGS) entry which is preliminary data.</text>
</comment>
<dbReference type="PROSITE" id="PS50234">
    <property type="entry name" value="VWFA"/>
    <property type="match status" value="1"/>
</dbReference>
<feature type="signal peptide" evidence="1">
    <location>
        <begin position="1"/>
        <end position="21"/>
    </location>
</feature>
<dbReference type="Gene3D" id="3.40.190.10">
    <property type="entry name" value="Periplasmic binding protein-like II"/>
    <property type="match status" value="1"/>
</dbReference>
<accession>A0ABT0TCP4</accession>
<dbReference type="SMART" id="SM00327">
    <property type="entry name" value="VWA"/>
    <property type="match status" value="1"/>
</dbReference>
<dbReference type="SUPFAM" id="SSF53850">
    <property type="entry name" value="Periplasmic binding protein-like II"/>
    <property type="match status" value="1"/>
</dbReference>
<keyword evidence="1" id="KW-0732">Signal</keyword>
<dbReference type="Gene3D" id="3.40.50.410">
    <property type="entry name" value="von Willebrand factor, type A domain"/>
    <property type="match status" value="1"/>
</dbReference>
<dbReference type="Pfam" id="PF13531">
    <property type="entry name" value="SBP_bac_11"/>
    <property type="match status" value="1"/>
</dbReference>
<evidence type="ECO:0000313" key="4">
    <source>
        <dbReference type="Proteomes" id="UP001203579"/>
    </source>
</evidence>
<sequence>MLRSLKAFVAVSCMMTLAACSAVSGNSWLDDSTSSEQEQDGDLKIVAATELAPLEPVLEQASEELGFDITMTTESGTLENSRSLQQGTFDRHYDATWFATNRYARIIGADSKLGKEFSVARSPVALGVHKDIARKHGWDTTQPTWQEISDSGITFGMTDPSTSNSGFSALSAATTAFADTGRALTEEDIYKASDKVQDLFGNQTLTSGSSGWLADRFREHPEQADAIINYESVLYQLQDEGADLQVVIPSDGVISADYPLTALHSSPDDDAEAKVQALADWLRDSPQLLKSYHLRVDNSDLPGTMFELPYPANEKTAQALEAAFAHELRKPGNTSLVLDTSGSMQGERIELLKSSLRPLIDGSADGNTAEQGQVAFRNREQIKLMPYSSEPQPVTRAVMDTENMGSVKELADRVEDLQADGETATFDSVLKAFDELSTGDGDIGTVVLMTDGEVTRGRTFAQFKEAYEQLPPDKKDIPVFVILYGEANVQEMEELAQLTGGKTFNAIDGDLAGAFEEIRAYQ</sequence>
<dbReference type="InterPro" id="IPR002035">
    <property type="entry name" value="VWF_A"/>
</dbReference>